<dbReference type="Proteomes" id="UP000608754">
    <property type="component" value="Unassembled WGS sequence"/>
</dbReference>
<protein>
    <submittedName>
        <fullName evidence="1">OsmC family protein</fullName>
    </submittedName>
</protein>
<reference evidence="1" key="1">
    <citation type="submission" date="2020-10" db="EMBL/GenBank/DDBJ databases">
        <authorList>
            <person name="Lu T."/>
            <person name="Wang Q."/>
            <person name="Han X."/>
        </authorList>
    </citation>
    <scope>NUCLEOTIDE SEQUENCE</scope>
    <source>
        <strain evidence="1">WQ 117</strain>
    </source>
</reference>
<keyword evidence="2" id="KW-1185">Reference proteome</keyword>
<dbReference type="EMBL" id="JADGIK010000001">
    <property type="protein sequence ID" value="MBF0596049.1"/>
    <property type="molecule type" value="Genomic_DNA"/>
</dbReference>
<organism evidence="1 2">
    <name type="scientific">Faecalibacter rhinopitheci</name>
    <dbReference type="NCBI Taxonomy" id="2779678"/>
    <lineage>
        <taxon>Bacteria</taxon>
        <taxon>Pseudomonadati</taxon>
        <taxon>Bacteroidota</taxon>
        <taxon>Flavobacteriia</taxon>
        <taxon>Flavobacteriales</taxon>
        <taxon>Weeksellaceae</taxon>
        <taxon>Faecalibacter</taxon>
    </lineage>
</organism>
<dbReference type="PANTHER" id="PTHR42830">
    <property type="entry name" value="OSMOTICALLY INDUCIBLE FAMILY PROTEIN"/>
    <property type="match status" value="1"/>
</dbReference>
<proteinExistence type="predicted"/>
<name>A0A8J7FN73_9FLAO</name>
<sequence length="157" mass="17592">MNDQHTFKISLNWCSKDESGNPKLRGKTKNHSIKVDGKQELQISAAKAFKGDHSLYNPEELLLSSLSSCHMMSYLYCCSIHHIEVISYIDNAEAILELNSNGSGEISKVILNPQVVIKDETMKQLAIDLHKKANDLCFIANSCKFPVKHTPVVTVYN</sequence>
<dbReference type="InterPro" id="IPR052707">
    <property type="entry name" value="OsmC_Ohr_Peroxiredoxin"/>
</dbReference>
<dbReference type="Gene3D" id="3.30.300.20">
    <property type="match status" value="1"/>
</dbReference>
<evidence type="ECO:0000313" key="2">
    <source>
        <dbReference type="Proteomes" id="UP000608754"/>
    </source>
</evidence>
<dbReference type="InterPro" id="IPR036102">
    <property type="entry name" value="OsmC/Ohrsf"/>
</dbReference>
<gene>
    <name evidence="1" type="ORF">IM532_00985</name>
</gene>
<accession>A0A8J7FN73</accession>
<comment type="caution">
    <text evidence="1">The sequence shown here is derived from an EMBL/GenBank/DDBJ whole genome shotgun (WGS) entry which is preliminary data.</text>
</comment>
<dbReference type="InterPro" id="IPR015946">
    <property type="entry name" value="KH_dom-like_a/b"/>
</dbReference>
<evidence type="ECO:0000313" key="1">
    <source>
        <dbReference type="EMBL" id="MBF0596049.1"/>
    </source>
</evidence>
<dbReference type="PANTHER" id="PTHR42830:SF2">
    <property type="entry name" value="OSMC_OHR FAMILY PROTEIN"/>
    <property type="match status" value="1"/>
</dbReference>
<dbReference type="SUPFAM" id="SSF82784">
    <property type="entry name" value="OsmC-like"/>
    <property type="match status" value="1"/>
</dbReference>
<dbReference type="InterPro" id="IPR003718">
    <property type="entry name" value="OsmC/Ohr_fam"/>
</dbReference>
<dbReference type="AlphaFoldDB" id="A0A8J7FN73"/>
<dbReference type="RefSeq" id="WP_194181581.1">
    <property type="nucleotide sequence ID" value="NZ_JADGIK010000001.1"/>
</dbReference>
<dbReference type="Pfam" id="PF02566">
    <property type="entry name" value="OsmC"/>
    <property type="match status" value="1"/>
</dbReference>